<evidence type="ECO:0000313" key="3">
    <source>
        <dbReference type="Proteomes" id="UP000294933"/>
    </source>
</evidence>
<dbReference type="AlphaFoldDB" id="A0A4Y7QG97"/>
<keyword evidence="1" id="KW-0472">Membrane</keyword>
<gene>
    <name evidence="2" type="ORF">BD410DRAFT_783774</name>
</gene>
<protein>
    <submittedName>
        <fullName evidence="2">Uncharacterized protein</fullName>
    </submittedName>
</protein>
<dbReference type="Proteomes" id="UP000294933">
    <property type="component" value="Unassembled WGS sequence"/>
</dbReference>
<dbReference type="VEuPathDB" id="FungiDB:BD410DRAFT_783774"/>
<dbReference type="EMBL" id="ML170161">
    <property type="protein sequence ID" value="TDL26667.1"/>
    <property type="molecule type" value="Genomic_DNA"/>
</dbReference>
<name>A0A4Y7QG97_9AGAM</name>
<keyword evidence="3" id="KW-1185">Reference proteome</keyword>
<reference evidence="2 3" key="1">
    <citation type="submission" date="2018-06" db="EMBL/GenBank/DDBJ databases">
        <title>A transcriptomic atlas of mushroom development highlights an independent origin of complex multicellularity.</title>
        <authorList>
            <consortium name="DOE Joint Genome Institute"/>
            <person name="Krizsan K."/>
            <person name="Almasi E."/>
            <person name="Merenyi Z."/>
            <person name="Sahu N."/>
            <person name="Viragh M."/>
            <person name="Koszo T."/>
            <person name="Mondo S."/>
            <person name="Kiss B."/>
            <person name="Balint B."/>
            <person name="Kues U."/>
            <person name="Barry K."/>
            <person name="Hegedus J.C."/>
            <person name="Henrissat B."/>
            <person name="Johnson J."/>
            <person name="Lipzen A."/>
            <person name="Ohm R."/>
            <person name="Nagy I."/>
            <person name="Pangilinan J."/>
            <person name="Yan J."/>
            <person name="Xiong Y."/>
            <person name="Grigoriev I.V."/>
            <person name="Hibbett D.S."/>
            <person name="Nagy L.G."/>
        </authorList>
    </citation>
    <scope>NUCLEOTIDE SEQUENCE [LARGE SCALE GENOMIC DNA]</scope>
    <source>
        <strain evidence="2 3">SZMC22713</strain>
    </source>
</reference>
<proteinExistence type="predicted"/>
<evidence type="ECO:0000256" key="1">
    <source>
        <dbReference type="SAM" id="Phobius"/>
    </source>
</evidence>
<keyword evidence="1" id="KW-0812">Transmembrane</keyword>
<accession>A0A4Y7QG97</accession>
<organism evidence="2 3">
    <name type="scientific">Rickenella mellea</name>
    <dbReference type="NCBI Taxonomy" id="50990"/>
    <lineage>
        <taxon>Eukaryota</taxon>
        <taxon>Fungi</taxon>
        <taxon>Dikarya</taxon>
        <taxon>Basidiomycota</taxon>
        <taxon>Agaricomycotina</taxon>
        <taxon>Agaricomycetes</taxon>
        <taxon>Hymenochaetales</taxon>
        <taxon>Rickenellaceae</taxon>
        <taxon>Rickenella</taxon>
    </lineage>
</organism>
<keyword evidence="1" id="KW-1133">Transmembrane helix</keyword>
<feature type="transmembrane region" description="Helical" evidence="1">
    <location>
        <begin position="61"/>
        <end position="84"/>
    </location>
</feature>
<evidence type="ECO:0000313" key="2">
    <source>
        <dbReference type="EMBL" id="TDL26667.1"/>
    </source>
</evidence>
<sequence>MSSEANDLPPNGNCPHSAPLSSSALLRGVGDRCLWPCSADPRHLREFDAAFRLVLSAQRRATISVVIFVAAWSCSATITCGSCFGKAEHRHGKSDTPHRYMIFANGMIR</sequence>